<dbReference type="Pfam" id="PF00198">
    <property type="entry name" value="2-oxoacid_dh"/>
    <property type="match status" value="1"/>
</dbReference>
<dbReference type="EC" id="2.3.1.-" evidence="4"/>
<dbReference type="EMBL" id="AAGVVM010000105">
    <property type="protein sequence ID" value="EBS5461004.1"/>
    <property type="molecule type" value="Genomic_DNA"/>
</dbReference>
<dbReference type="InterPro" id="IPR045257">
    <property type="entry name" value="E2/Pdx1"/>
</dbReference>
<dbReference type="AlphaFoldDB" id="A0A5V0BW64"/>
<dbReference type="PANTHER" id="PTHR23151:SF90">
    <property type="entry name" value="DIHYDROLIPOYLLYSINE-RESIDUE ACETYLTRANSFERASE COMPONENT OF PYRUVATE DEHYDROGENASE COMPLEX, MITOCHONDRIAL-RELATED"/>
    <property type="match status" value="1"/>
</dbReference>
<dbReference type="InterPro" id="IPR023213">
    <property type="entry name" value="CAT-like_dom_sf"/>
</dbReference>
<dbReference type="Gene3D" id="2.40.50.100">
    <property type="match status" value="1"/>
</dbReference>
<evidence type="ECO:0000259" key="6">
    <source>
        <dbReference type="PROSITE" id="PS51826"/>
    </source>
</evidence>
<comment type="cofactor">
    <cofactor evidence="1 4">
        <name>(R)-lipoate</name>
        <dbReference type="ChEBI" id="CHEBI:83088"/>
    </cofactor>
</comment>
<evidence type="ECO:0000256" key="1">
    <source>
        <dbReference type="ARBA" id="ARBA00001938"/>
    </source>
</evidence>
<proteinExistence type="inferred from homology"/>
<dbReference type="Pfam" id="PF00364">
    <property type="entry name" value="Biotin_lipoyl"/>
    <property type="match status" value="1"/>
</dbReference>
<dbReference type="InterPro" id="IPR003016">
    <property type="entry name" value="2-oxoA_DH_lipoyl-BS"/>
</dbReference>
<dbReference type="CDD" id="cd06849">
    <property type="entry name" value="lipoyl_domain"/>
    <property type="match status" value="1"/>
</dbReference>
<evidence type="ECO:0000259" key="5">
    <source>
        <dbReference type="PROSITE" id="PS50968"/>
    </source>
</evidence>
<dbReference type="InterPro" id="IPR004167">
    <property type="entry name" value="PSBD"/>
</dbReference>
<dbReference type="PROSITE" id="PS00189">
    <property type="entry name" value="LIPOYL"/>
    <property type="match status" value="1"/>
</dbReference>
<dbReference type="GO" id="GO:0016746">
    <property type="term" value="F:acyltransferase activity"/>
    <property type="evidence" value="ECO:0007669"/>
    <property type="project" value="UniProtKB-KW"/>
</dbReference>
<dbReference type="GO" id="GO:0045254">
    <property type="term" value="C:pyruvate dehydrogenase complex"/>
    <property type="evidence" value="ECO:0007669"/>
    <property type="project" value="InterPro"/>
</dbReference>
<dbReference type="InterPro" id="IPR036625">
    <property type="entry name" value="E3-bd_dom_sf"/>
</dbReference>
<sequence length="511" mass="56279">MANIYVIEVPKWGLTMEEGTLVKWLVSVDESFHKGQELCEIETSKIINVLEASRDGVMCRFIAKIGETLPVGAVLAVCADQPVSEEEVDTWIKEQNITSDLFCDTEIDINITQFGKDVELNSVQSADIHSSVTSDHSKSEYIPEILKGACNADINLATPHALKKAAQWGIDLRKVSPCGKRISVADLENAIRNEGGYVIPFGYPLTRKAFSGSCGDDTDVPATPVARRLAKKLGVNLLDCRRTAKSSRVCKADVEAVAYQLNIGQSTESSTIPLCTESSDHSYFTTEPLSAVRKTIASRLQISKQNAPHYRLTIELNMEALLNLKDKLNVTYPDINITVNDILVKSVSQALIKVPELNIQFDEKQQLIRRFVHADVAIAVALPVGLFTPVLRSSDKKSITEIASELHQLFNRTRAGDLQPEEYQGGTFCISNLGMYGIQQFDAIINPPQCAILAVGTIEPRVVVNENNEAIIKEMMTVSLSCDHRVIDGATGAIFLQNLKKFVEMPELMLA</sequence>
<dbReference type="InterPro" id="IPR011053">
    <property type="entry name" value="Single_hybrid_motif"/>
</dbReference>
<organism evidence="7">
    <name type="scientific">Salmonella enteritidis</name>
    <dbReference type="NCBI Taxonomy" id="149539"/>
    <lineage>
        <taxon>Bacteria</taxon>
        <taxon>Pseudomonadati</taxon>
        <taxon>Pseudomonadota</taxon>
        <taxon>Gammaproteobacteria</taxon>
        <taxon>Enterobacterales</taxon>
        <taxon>Enterobacteriaceae</taxon>
        <taxon>Salmonella</taxon>
    </lineage>
</organism>
<name>A0A5V0BW64_SALEN</name>
<dbReference type="GO" id="GO:0006086">
    <property type="term" value="P:pyruvate decarboxylation to acetyl-CoA"/>
    <property type="evidence" value="ECO:0007669"/>
    <property type="project" value="InterPro"/>
</dbReference>
<dbReference type="PROSITE" id="PS50968">
    <property type="entry name" value="BIOTINYL_LIPOYL"/>
    <property type="match status" value="1"/>
</dbReference>
<dbReference type="PANTHER" id="PTHR23151">
    <property type="entry name" value="DIHYDROLIPOAMIDE ACETYL/SUCCINYL-TRANSFERASE-RELATED"/>
    <property type="match status" value="1"/>
</dbReference>
<comment type="caution">
    <text evidence="7">The sequence shown here is derived from an EMBL/GenBank/DDBJ whole genome shotgun (WGS) entry which is preliminary data.</text>
</comment>
<keyword evidence="4" id="KW-0808">Transferase</keyword>
<reference evidence="7" key="1">
    <citation type="submission" date="2018-07" db="EMBL/GenBank/DDBJ databases">
        <authorList>
            <person name="Ashton P.M."/>
            <person name="Dallman T."/>
            <person name="Nair S."/>
            <person name="De Pinna E."/>
            <person name="Peters T."/>
            <person name="Grant K."/>
        </authorList>
    </citation>
    <scope>NUCLEOTIDE SEQUENCE</scope>
    <source>
        <strain evidence="7">245081</strain>
    </source>
</reference>
<protein>
    <recommendedName>
        <fullName evidence="4">Dihydrolipoamide acetyltransferase component of pyruvate dehydrogenase complex</fullName>
        <ecNumber evidence="4">2.3.1.-</ecNumber>
    </recommendedName>
</protein>
<accession>A0A5V0BW64</accession>
<dbReference type="SUPFAM" id="SSF47005">
    <property type="entry name" value="Peripheral subunit-binding domain of 2-oxo acid dehydrogenase complex"/>
    <property type="match status" value="1"/>
</dbReference>
<dbReference type="Gene3D" id="3.30.559.10">
    <property type="entry name" value="Chloramphenicol acetyltransferase-like domain"/>
    <property type="match status" value="1"/>
</dbReference>
<dbReference type="InterPro" id="IPR001078">
    <property type="entry name" value="2-oxoacid_DH_actylTfrase"/>
</dbReference>
<evidence type="ECO:0000256" key="3">
    <source>
        <dbReference type="ARBA" id="ARBA00022823"/>
    </source>
</evidence>
<dbReference type="InterPro" id="IPR000089">
    <property type="entry name" value="Biotin_lipoyl"/>
</dbReference>
<dbReference type="Gene3D" id="4.10.320.10">
    <property type="entry name" value="E3-binding domain"/>
    <property type="match status" value="1"/>
</dbReference>
<evidence type="ECO:0000256" key="4">
    <source>
        <dbReference type="RuleBase" id="RU003423"/>
    </source>
</evidence>
<evidence type="ECO:0000256" key="2">
    <source>
        <dbReference type="ARBA" id="ARBA00007317"/>
    </source>
</evidence>
<feature type="domain" description="Lipoyl-binding" evidence="5">
    <location>
        <begin position="4"/>
        <end position="79"/>
    </location>
</feature>
<dbReference type="PROSITE" id="PS51826">
    <property type="entry name" value="PSBD"/>
    <property type="match status" value="1"/>
</dbReference>
<feature type="domain" description="Peripheral subunit-binding (PSBD)" evidence="6">
    <location>
        <begin position="221"/>
        <end position="258"/>
    </location>
</feature>
<comment type="similarity">
    <text evidence="2 4">Belongs to the 2-oxoacid dehydrogenase family.</text>
</comment>
<keyword evidence="4" id="KW-0012">Acyltransferase</keyword>
<evidence type="ECO:0000313" key="7">
    <source>
        <dbReference type="EMBL" id="EBS5461004.1"/>
    </source>
</evidence>
<keyword evidence="3 4" id="KW-0450">Lipoyl</keyword>
<dbReference type="SUPFAM" id="SSF52777">
    <property type="entry name" value="CoA-dependent acyltransferases"/>
    <property type="match status" value="1"/>
</dbReference>
<dbReference type="SUPFAM" id="SSF51230">
    <property type="entry name" value="Single hybrid motif"/>
    <property type="match status" value="1"/>
</dbReference>
<gene>
    <name evidence="7" type="ORF">DUU06_26095</name>
</gene>